<dbReference type="AlphaFoldDB" id="A0A485M3Z4"/>
<protein>
    <submittedName>
        <fullName evidence="1">Soluble P-type ATPase</fullName>
    </submittedName>
</protein>
<reference evidence="1" key="1">
    <citation type="submission" date="2019-03" db="EMBL/GenBank/DDBJ databases">
        <authorList>
            <person name="Hao L."/>
        </authorList>
    </citation>
    <scope>NUCLEOTIDE SEQUENCE</scope>
</reference>
<organism evidence="1">
    <name type="scientific">anaerobic digester metagenome</name>
    <dbReference type="NCBI Taxonomy" id="1263854"/>
    <lineage>
        <taxon>unclassified sequences</taxon>
        <taxon>metagenomes</taxon>
        <taxon>ecological metagenomes</taxon>
    </lineage>
</organism>
<dbReference type="InterPro" id="IPR023214">
    <property type="entry name" value="HAD_sf"/>
</dbReference>
<gene>
    <name evidence="1" type="ORF">SCFA_2280004</name>
</gene>
<accession>A0A485M3Z4</accession>
<sequence length="156" mass="16561">MITVTLPGEKPFLFRHLVLDYNGTLACDGALIAGVESKLNQLAELLDVHIITADTFGKCKTSCRGIKGRIYVLAEGEGMLEKDRFVKALGPESVIAMGNGANDALMLERSALGIAVVGPEGASLTALQKARLVVGDINSGLDLLLNTKRLVATLRK</sequence>
<dbReference type="Gene3D" id="3.40.50.1000">
    <property type="entry name" value="HAD superfamily/HAD-like"/>
    <property type="match status" value="1"/>
</dbReference>
<dbReference type="SUPFAM" id="SSF56784">
    <property type="entry name" value="HAD-like"/>
    <property type="match status" value="1"/>
</dbReference>
<dbReference type="InterPro" id="IPR036412">
    <property type="entry name" value="HAD-like_sf"/>
</dbReference>
<evidence type="ECO:0000313" key="1">
    <source>
        <dbReference type="EMBL" id="VFU13682.1"/>
    </source>
</evidence>
<proteinExistence type="predicted"/>
<dbReference type="EMBL" id="CAADRN010000144">
    <property type="protein sequence ID" value="VFU13682.1"/>
    <property type="molecule type" value="Genomic_DNA"/>
</dbReference>
<name>A0A485M3Z4_9ZZZZ</name>